<evidence type="ECO:0000313" key="2">
    <source>
        <dbReference type="Proteomes" id="UP000054558"/>
    </source>
</evidence>
<evidence type="ECO:0008006" key="3">
    <source>
        <dbReference type="Google" id="ProtNLM"/>
    </source>
</evidence>
<evidence type="ECO:0000313" key="1">
    <source>
        <dbReference type="EMBL" id="GAQ80682.1"/>
    </source>
</evidence>
<protein>
    <recommendedName>
        <fullName evidence="3">F-box domain-containing protein</fullName>
    </recommendedName>
</protein>
<dbReference type="Proteomes" id="UP000054558">
    <property type="component" value="Unassembled WGS sequence"/>
</dbReference>
<organism evidence="1 2">
    <name type="scientific">Klebsormidium nitens</name>
    <name type="common">Green alga</name>
    <name type="synonym">Ulothrix nitens</name>
    <dbReference type="NCBI Taxonomy" id="105231"/>
    <lineage>
        <taxon>Eukaryota</taxon>
        <taxon>Viridiplantae</taxon>
        <taxon>Streptophyta</taxon>
        <taxon>Klebsormidiophyceae</taxon>
        <taxon>Klebsormidiales</taxon>
        <taxon>Klebsormidiaceae</taxon>
        <taxon>Klebsormidium</taxon>
    </lineage>
</organism>
<proteinExistence type="predicted"/>
<keyword evidence="2" id="KW-1185">Reference proteome</keyword>
<dbReference type="AlphaFoldDB" id="A0A1Y1HS88"/>
<sequence>MEYLDAPTFDHLLGFLAPEHACKLAVQSKALNELVGDSLLWKTWCEEDSPSLKTSPARELVAARYAAAVCARGARATYKQLFTKLAEKRSGLLNAEARSCTCKSETPLNMELSAYVMLMDVYVAGRGLLFCSTECAVSDYGCQPAGCQPAWKQTVRNVCKADMNGMHATEAEGDLNSALQQIPSGNDGVPEDWFESRRLPLHEQGNVHFSWKLMRKADGKIQILLDRKPVRSRHDSGFRRTDKYDDPGPATCESSFQAASALRDGSGTEWTTFQALMRSLLDEMTMNTAGGFICAANSK</sequence>
<accession>A0A1Y1HS88</accession>
<gene>
    <name evidence="1" type="ORF">KFL_000590350</name>
</gene>
<dbReference type="EMBL" id="DF237008">
    <property type="protein sequence ID" value="GAQ80682.1"/>
    <property type="molecule type" value="Genomic_DNA"/>
</dbReference>
<reference evidence="1 2" key="1">
    <citation type="journal article" date="2014" name="Nat. Commun.">
        <title>Klebsormidium flaccidum genome reveals primary factors for plant terrestrial adaptation.</title>
        <authorList>
            <person name="Hori K."/>
            <person name="Maruyama F."/>
            <person name="Fujisawa T."/>
            <person name="Togashi T."/>
            <person name="Yamamoto N."/>
            <person name="Seo M."/>
            <person name="Sato S."/>
            <person name="Yamada T."/>
            <person name="Mori H."/>
            <person name="Tajima N."/>
            <person name="Moriyama T."/>
            <person name="Ikeuchi M."/>
            <person name="Watanabe M."/>
            <person name="Wada H."/>
            <person name="Kobayashi K."/>
            <person name="Saito M."/>
            <person name="Masuda T."/>
            <person name="Sasaki-Sekimoto Y."/>
            <person name="Mashiguchi K."/>
            <person name="Awai K."/>
            <person name="Shimojima M."/>
            <person name="Masuda S."/>
            <person name="Iwai M."/>
            <person name="Nobusawa T."/>
            <person name="Narise T."/>
            <person name="Kondo S."/>
            <person name="Saito H."/>
            <person name="Sato R."/>
            <person name="Murakawa M."/>
            <person name="Ihara Y."/>
            <person name="Oshima-Yamada Y."/>
            <person name="Ohtaka K."/>
            <person name="Satoh M."/>
            <person name="Sonobe K."/>
            <person name="Ishii M."/>
            <person name="Ohtani R."/>
            <person name="Kanamori-Sato M."/>
            <person name="Honoki R."/>
            <person name="Miyazaki D."/>
            <person name="Mochizuki H."/>
            <person name="Umetsu J."/>
            <person name="Higashi K."/>
            <person name="Shibata D."/>
            <person name="Kamiya Y."/>
            <person name="Sato N."/>
            <person name="Nakamura Y."/>
            <person name="Tabata S."/>
            <person name="Ida S."/>
            <person name="Kurokawa K."/>
            <person name="Ohta H."/>
        </authorList>
    </citation>
    <scope>NUCLEOTIDE SEQUENCE [LARGE SCALE GENOMIC DNA]</scope>
    <source>
        <strain evidence="1 2">NIES-2285</strain>
    </source>
</reference>
<name>A0A1Y1HS88_KLENI</name>